<feature type="transmembrane region" description="Helical" evidence="1">
    <location>
        <begin position="52"/>
        <end position="75"/>
    </location>
</feature>
<dbReference type="Proteomes" id="UP000057088">
    <property type="component" value="Chromosome 1"/>
</dbReference>
<dbReference type="GeneID" id="29384210"/>
<evidence type="ECO:0000313" key="4">
    <source>
        <dbReference type="Proteomes" id="UP000057088"/>
    </source>
</evidence>
<evidence type="ECO:0000313" key="3">
    <source>
        <dbReference type="EMBL" id="SUQ27065.1"/>
    </source>
</evidence>
<protein>
    <submittedName>
        <fullName evidence="2">DUF1360 domain-containing protein</fullName>
    </submittedName>
</protein>
<organism evidence="3 5">
    <name type="scientific">Vibrio fluvialis</name>
    <dbReference type="NCBI Taxonomy" id="676"/>
    <lineage>
        <taxon>Bacteria</taxon>
        <taxon>Pseudomonadati</taxon>
        <taxon>Pseudomonadota</taxon>
        <taxon>Gammaproteobacteria</taxon>
        <taxon>Vibrionales</taxon>
        <taxon>Vibrionaceae</taxon>
        <taxon>Vibrio</taxon>
    </lineage>
</organism>
<keyword evidence="1" id="KW-1133">Transmembrane helix</keyword>
<dbReference type="KEGG" id="vfl:AL536_01785"/>
<feature type="transmembrane region" description="Helical" evidence="1">
    <location>
        <begin position="12"/>
        <end position="31"/>
    </location>
</feature>
<evidence type="ECO:0000313" key="2">
    <source>
        <dbReference type="EMBL" id="AMF92238.1"/>
    </source>
</evidence>
<gene>
    <name evidence="2" type="ORF">AL536_01785</name>
    <name evidence="3" type="ORF">NCTC11327_03933</name>
</gene>
<accession>A0AAX2LUU2</accession>
<keyword evidence="1" id="KW-0472">Membrane</keyword>
<name>A0AAX2LUU2_VIBFL</name>
<reference evidence="4" key="1">
    <citation type="submission" date="2015-12" db="EMBL/GenBank/DDBJ databases">
        <title>FDA dAtabase for Regulatory Grade micrObial Sequences (FDA-ARGOS): Supporting development and validation of Infectious Disease Dx tests.</title>
        <authorList>
            <person name="Hoffmann M."/>
            <person name="Allard M."/>
            <person name="Evans P."/>
            <person name="Brown E."/>
            <person name="Tallon L.J."/>
            <person name="Sadzewicz L."/>
            <person name="Sengamalay N."/>
            <person name="Ott S."/>
            <person name="Godinez A."/>
            <person name="Nagaraj S."/>
            <person name="Vyas G."/>
            <person name="Aluvathingal J."/>
            <person name="Nadendla S."/>
            <person name="Geyer C."/>
            <person name="Sichtig H."/>
        </authorList>
    </citation>
    <scope>NUCLEOTIDE SEQUENCE [LARGE SCALE GENOMIC DNA]</scope>
    <source>
        <strain evidence="4">ATCC 33809</strain>
    </source>
</reference>
<dbReference type="EMBL" id="UHIP01000002">
    <property type="protein sequence ID" value="SUQ27065.1"/>
    <property type="molecule type" value="Genomic_DNA"/>
</dbReference>
<reference evidence="2" key="2">
    <citation type="submission" date="2018-01" db="EMBL/GenBank/DDBJ databases">
        <title>FDA dAtabase for Regulatory Grade micrObial Sequences (FDA-ARGOS): Supporting development and validation of Infectious Disease Dx tests.</title>
        <authorList>
            <person name="Hoffmann M."/>
            <person name="Allard M."/>
            <person name="Evans P."/>
            <person name="Brown E."/>
            <person name="Tallon L."/>
            <person name="Sadzewicz L."/>
            <person name="Sengamalay N."/>
            <person name="Ott S."/>
            <person name="Godinez A."/>
            <person name="Nagaraj S."/>
            <person name="Vyas G."/>
            <person name="Aluvathingal J."/>
            <person name="Nadendla S."/>
            <person name="Geyer C."/>
            <person name="Sichtig H."/>
        </authorList>
    </citation>
    <scope>NUCLEOTIDE SEQUENCE</scope>
    <source>
        <strain evidence="2">ATCC 33809</strain>
    </source>
</reference>
<reference evidence="3 5" key="3">
    <citation type="submission" date="2018-06" db="EMBL/GenBank/DDBJ databases">
        <authorList>
            <consortium name="Pathogen Informatics"/>
            <person name="Doyle S."/>
        </authorList>
    </citation>
    <scope>NUCLEOTIDE SEQUENCE [LARGE SCALE GENOMIC DNA]</scope>
    <source>
        <strain evidence="3 5">NCTC11327</strain>
    </source>
</reference>
<keyword evidence="4" id="KW-1185">Reference proteome</keyword>
<dbReference type="RefSeq" id="WP_020329087.1">
    <property type="nucleotide sequence ID" value="NZ_CABLBX010000004.1"/>
</dbReference>
<dbReference type="EMBL" id="CP014034">
    <property type="protein sequence ID" value="AMF92238.1"/>
    <property type="molecule type" value="Genomic_DNA"/>
</dbReference>
<proteinExistence type="predicted"/>
<dbReference type="Proteomes" id="UP000254626">
    <property type="component" value="Unassembled WGS sequence"/>
</dbReference>
<keyword evidence="1" id="KW-0812">Transmembrane</keyword>
<evidence type="ECO:0000313" key="5">
    <source>
        <dbReference type="Proteomes" id="UP000254626"/>
    </source>
</evidence>
<evidence type="ECO:0000256" key="1">
    <source>
        <dbReference type="SAM" id="Phobius"/>
    </source>
</evidence>
<dbReference type="AlphaFoldDB" id="A0AAX2LUU2"/>
<sequence length="144" mass="15847">MNTLIDQELLHSIWVCLVLAIGAASISITITQTELFAPLRAFTERLGHMTGYLFRCFYCMSHWVVIAGVAIYQPVVVQSSYWLVDLIVSAFFTITLSSFFSGLMFKVFQAAMGKKIKEIEVKALMAAQAESTAAPVSDAVKAKA</sequence>
<feature type="transmembrane region" description="Helical" evidence="1">
    <location>
        <begin position="81"/>
        <end position="105"/>
    </location>
</feature>